<proteinExistence type="predicted"/>
<sequence length="77" mass="9688">MCTDAHFKSLLLREFTQKFYKIRRAHFQNREELSNTYYLEYLLKPHLLIYFQFQSYILQDMAYRRFDETMKYSCTFC</sequence>
<protein>
    <submittedName>
        <fullName evidence="1">Uncharacterized protein</fullName>
    </submittedName>
</protein>
<dbReference type="AlphaFoldDB" id="A0A0L8GBZ4"/>
<gene>
    <name evidence="1" type="ORF">OCBIM_22036890mg</name>
</gene>
<name>A0A0L8GBZ4_OCTBM</name>
<reference evidence="1" key="1">
    <citation type="submission" date="2015-07" db="EMBL/GenBank/DDBJ databases">
        <title>MeaNS - Measles Nucleotide Surveillance Program.</title>
        <authorList>
            <person name="Tran T."/>
            <person name="Druce J."/>
        </authorList>
    </citation>
    <scope>NUCLEOTIDE SEQUENCE</scope>
    <source>
        <strain evidence="1">UCB-OBI-ISO-001</strain>
        <tissue evidence="1">Gonad</tissue>
    </source>
</reference>
<organism evidence="1">
    <name type="scientific">Octopus bimaculoides</name>
    <name type="common">California two-spotted octopus</name>
    <dbReference type="NCBI Taxonomy" id="37653"/>
    <lineage>
        <taxon>Eukaryota</taxon>
        <taxon>Metazoa</taxon>
        <taxon>Spiralia</taxon>
        <taxon>Lophotrochozoa</taxon>
        <taxon>Mollusca</taxon>
        <taxon>Cephalopoda</taxon>
        <taxon>Coleoidea</taxon>
        <taxon>Octopodiformes</taxon>
        <taxon>Octopoda</taxon>
        <taxon>Incirrata</taxon>
        <taxon>Octopodidae</taxon>
        <taxon>Octopus</taxon>
    </lineage>
</organism>
<accession>A0A0L8GBZ4</accession>
<dbReference type="EMBL" id="KQ422891">
    <property type="protein sequence ID" value="KOF74050.1"/>
    <property type="molecule type" value="Genomic_DNA"/>
</dbReference>
<evidence type="ECO:0000313" key="1">
    <source>
        <dbReference type="EMBL" id="KOF74050.1"/>
    </source>
</evidence>